<keyword evidence="1" id="KW-0812">Transmembrane</keyword>
<sequence length="220" mass="24034">MSNVALSIICFILEIIIFIFVVLSVPLDVLRIQKAYNVCTFSELLLKHNVVLDLTSECPRVCYSVWGVKQCGGHKVNPYDMDQKGFPGKPVLQMANAAAAFEIVSIAVTLLSVIFSLLMICKCMSATVVLVVDIIAIITIIIAIGCLLGIYYKDIREVIAALVGEDALPLVQDAVPKLFEGEKTKIKQIFNIYAAGGLLVCGWCLQVIVFILMIINACCC</sequence>
<dbReference type="VEuPathDB" id="TriTrypDB:ADEAN_001052400"/>
<accession>A0A7G2CTU5</accession>
<dbReference type="AlphaFoldDB" id="A0A7G2CTU5"/>
<keyword evidence="1" id="KW-0472">Membrane</keyword>
<evidence type="ECO:0000313" key="2">
    <source>
        <dbReference type="EMBL" id="CAD2222965.1"/>
    </source>
</evidence>
<keyword evidence="1" id="KW-1133">Transmembrane helix</keyword>
<organism evidence="2 3">
    <name type="scientific">Angomonas deanei</name>
    <dbReference type="NCBI Taxonomy" id="59799"/>
    <lineage>
        <taxon>Eukaryota</taxon>
        <taxon>Discoba</taxon>
        <taxon>Euglenozoa</taxon>
        <taxon>Kinetoplastea</taxon>
        <taxon>Metakinetoplastina</taxon>
        <taxon>Trypanosomatida</taxon>
        <taxon>Trypanosomatidae</taxon>
        <taxon>Strigomonadinae</taxon>
        <taxon>Angomonas</taxon>
    </lineage>
</organism>
<name>A0A7G2CTU5_9TRYP</name>
<reference evidence="2 3" key="1">
    <citation type="submission" date="2020-08" db="EMBL/GenBank/DDBJ databases">
        <authorList>
            <person name="Newling K."/>
            <person name="Davey J."/>
            <person name="Forrester S."/>
        </authorList>
    </citation>
    <scope>NUCLEOTIDE SEQUENCE [LARGE SCALE GENOMIC DNA]</scope>
    <source>
        <strain evidence="3">Crithidia deanei Carvalho (ATCC PRA-265)</strain>
    </source>
</reference>
<protein>
    <submittedName>
        <fullName evidence="2">Amastin surface glycoprotein, putative</fullName>
    </submittedName>
</protein>
<dbReference type="EMBL" id="LR877173">
    <property type="protein sequence ID" value="CAD2222965.1"/>
    <property type="molecule type" value="Genomic_DNA"/>
</dbReference>
<feature type="transmembrane region" description="Helical" evidence="1">
    <location>
        <begin position="192"/>
        <end position="215"/>
    </location>
</feature>
<dbReference type="Proteomes" id="UP000515908">
    <property type="component" value="Chromosome 29"/>
</dbReference>
<feature type="transmembrane region" description="Helical" evidence="1">
    <location>
        <begin position="99"/>
        <end position="120"/>
    </location>
</feature>
<dbReference type="InterPro" id="IPR009944">
    <property type="entry name" value="Amastin"/>
</dbReference>
<proteinExistence type="predicted"/>
<dbReference type="PANTHER" id="PTHR33297:SF4">
    <property type="entry name" value="AMASTIN"/>
    <property type="match status" value="1"/>
</dbReference>
<evidence type="ECO:0000313" key="3">
    <source>
        <dbReference type="Proteomes" id="UP000515908"/>
    </source>
</evidence>
<gene>
    <name evidence="2" type="ORF">ADEAN_001052400</name>
</gene>
<dbReference type="PANTHER" id="PTHR33297">
    <property type="entry name" value="AMASTIN-LIKE SURFACE PROTEIN-LIKE PROTEIN-RELATED"/>
    <property type="match status" value="1"/>
</dbReference>
<feature type="transmembrane region" description="Helical" evidence="1">
    <location>
        <begin position="126"/>
        <end position="152"/>
    </location>
</feature>
<evidence type="ECO:0000256" key="1">
    <source>
        <dbReference type="SAM" id="Phobius"/>
    </source>
</evidence>
<keyword evidence="3" id="KW-1185">Reference proteome</keyword>
<dbReference type="Pfam" id="PF07344">
    <property type="entry name" value="Amastin"/>
    <property type="match status" value="1"/>
</dbReference>
<feature type="transmembrane region" description="Helical" evidence="1">
    <location>
        <begin position="6"/>
        <end position="27"/>
    </location>
</feature>